<feature type="region of interest" description="Disordered" evidence="2">
    <location>
        <begin position="306"/>
        <end position="361"/>
    </location>
</feature>
<dbReference type="InterPro" id="IPR056142">
    <property type="entry name" value="DUF7725"/>
</dbReference>
<feature type="domain" description="DUF7725" evidence="3">
    <location>
        <begin position="624"/>
        <end position="694"/>
    </location>
</feature>
<organism evidence="4 5">
    <name type="scientific">Malus baccata</name>
    <name type="common">Siberian crab apple</name>
    <name type="synonym">Pyrus baccata</name>
    <dbReference type="NCBI Taxonomy" id="106549"/>
    <lineage>
        <taxon>Eukaryota</taxon>
        <taxon>Viridiplantae</taxon>
        <taxon>Streptophyta</taxon>
        <taxon>Embryophyta</taxon>
        <taxon>Tracheophyta</taxon>
        <taxon>Spermatophyta</taxon>
        <taxon>Magnoliopsida</taxon>
        <taxon>eudicotyledons</taxon>
        <taxon>Gunneridae</taxon>
        <taxon>Pentapetalae</taxon>
        <taxon>rosids</taxon>
        <taxon>fabids</taxon>
        <taxon>Rosales</taxon>
        <taxon>Rosaceae</taxon>
        <taxon>Amygdaloideae</taxon>
        <taxon>Maleae</taxon>
        <taxon>Malus</taxon>
    </lineage>
</organism>
<feature type="compositionally biased region" description="Polar residues" evidence="2">
    <location>
        <begin position="315"/>
        <end position="361"/>
    </location>
</feature>
<dbReference type="EMBL" id="VIEB01000340">
    <property type="protein sequence ID" value="TQD94533.1"/>
    <property type="molecule type" value="Genomic_DNA"/>
</dbReference>
<dbReference type="AlphaFoldDB" id="A0A540M701"/>
<dbReference type="STRING" id="106549.A0A540M701"/>
<evidence type="ECO:0000313" key="4">
    <source>
        <dbReference type="EMBL" id="TQD94533.1"/>
    </source>
</evidence>
<protein>
    <recommendedName>
        <fullName evidence="3">DUF7725 domain-containing protein</fullName>
    </recommendedName>
</protein>
<evidence type="ECO:0000259" key="3">
    <source>
        <dbReference type="Pfam" id="PF24851"/>
    </source>
</evidence>
<dbReference type="PANTHER" id="PTHR35766">
    <property type="entry name" value="OS08G0543600 PROTEIN"/>
    <property type="match status" value="1"/>
</dbReference>
<sequence>MEAAAAVRGSSMPMPPPPSRKEWRVVSDHHSARNIGDEELERSKLGQSDERTIYEVQQGREPVDVDFCSITVDGTLDHGLLQQRIEDVSRQREALQHMEIDLKAQIIARSEIMEIQHNFDAKIKEHANAASKLQEQLHEREQTIHDLERKMDEKDRELHAIKLDNEAAWAKEDLLREQNKELANIRRERDHSEAERTQHIQQLHDLQEHIQEKERQLNDLREQHRLAQEAILFKDEQLREAQAWITRVQEMDALQSTTIQAELRERTEQYNQLWLGCQRQFAEMERLHVHTVQQLQLELADARERSGAYTDESRMTQSNSKDASQFGQNNGNQLDMNTSNGNTGPLQNGNSDDVSSFASTGNASTQIDHVAGVSISPSSLLGMPSYLPPGQVTALHPFLMHQQGVPHSVPPHVPQSHVGHFHSIPAISSLQQWQNQQAPSEGLQISTQNELPSSQNDPNLIRPDANYNYETSGNGQFLQQDYLDAQINQGAQPDSVLSSSTGEAQVLESIDRGYLVSSQPDQSLQQISSQFRTALRLESLEQNSETKVPEQNVQTSTDHGLDGQVLTAEQPISATNSLKSDNSIPSVNIKETAIDNATSAVLPEAFVSTGHANAAGGQTSEIALLDERSLLACMVRTIPAGGRIRISSTLPNRLGKMLAPLHWHDYKKKFGKLDDFVASHHELFVIEGDYIQLREGAQEMIAATAAVAKVAAAAAASSPYSSSLPSVAITPVAQTHRSRKMSTSNVNDNHLQSVKQNQQLNGLSFGIPGGFSNVKILSKSKDSWEPNGPDTRPSQSSVLMNGGNGALMDRSSMSSTQSSGLPNGRLSSNAVGKHGRREQGIAPPYDRNLWTRAWTEDYFGTATGYAGEYIFIIGRIRPSTFAAHFMEFSDWKCLPFFRFFVFSVLQKL</sequence>
<evidence type="ECO:0000256" key="2">
    <source>
        <dbReference type="SAM" id="MobiDB-lite"/>
    </source>
</evidence>
<accession>A0A540M701</accession>
<feature type="region of interest" description="Disordered" evidence="2">
    <location>
        <begin position="780"/>
        <end position="840"/>
    </location>
</feature>
<proteinExistence type="predicted"/>
<feature type="coiled-coil region" evidence="1">
    <location>
        <begin position="123"/>
        <end position="230"/>
    </location>
</feature>
<dbReference type="Proteomes" id="UP000315295">
    <property type="component" value="Unassembled WGS sequence"/>
</dbReference>
<evidence type="ECO:0000313" key="5">
    <source>
        <dbReference type="Proteomes" id="UP000315295"/>
    </source>
</evidence>
<evidence type="ECO:0000256" key="1">
    <source>
        <dbReference type="SAM" id="Coils"/>
    </source>
</evidence>
<name>A0A540M701_MALBA</name>
<feature type="region of interest" description="Disordered" evidence="2">
    <location>
        <begin position="1"/>
        <end position="22"/>
    </location>
</feature>
<comment type="caution">
    <text evidence="4">The sequence shown here is derived from an EMBL/GenBank/DDBJ whole genome shotgun (WGS) entry which is preliminary data.</text>
</comment>
<reference evidence="4 5" key="1">
    <citation type="journal article" date="2019" name="G3 (Bethesda)">
        <title>Sequencing of a Wild Apple (Malus baccata) Genome Unravels the Differences Between Cultivated and Wild Apple Species Regarding Disease Resistance and Cold Tolerance.</title>
        <authorList>
            <person name="Chen X."/>
        </authorList>
    </citation>
    <scope>NUCLEOTIDE SEQUENCE [LARGE SCALE GENOMIC DNA]</scope>
    <source>
        <strain evidence="5">cv. Shandingzi</strain>
        <tissue evidence="4">Leaves</tissue>
    </source>
</reference>
<dbReference type="PANTHER" id="PTHR35766:SF1">
    <property type="entry name" value="OS08G0543600 PROTEIN"/>
    <property type="match status" value="1"/>
</dbReference>
<dbReference type="Pfam" id="PF24851">
    <property type="entry name" value="DUF7725"/>
    <property type="match status" value="1"/>
</dbReference>
<keyword evidence="5" id="KW-1185">Reference proteome</keyword>
<keyword evidence="1" id="KW-0175">Coiled coil</keyword>
<gene>
    <name evidence="4" type="ORF">C1H46_019778</name>
</gene>